<keyword evidence="4 8" id="KW-0812">Transmembrane</keyword>
<evidence type="ECO:0000256" key="3">
    <source>
        <dbReference type="ARBA" id="ARBA00022448"/>
    </source>
</evidence>
<gene>
    <name evidence="10" type="ORF">BU24DRAFT_475464</name>
</gene>
<dbReference type="InterPro" id="IPR020846">
    <property type="entry name" value="MFS_dom"/>
</dbReference>
<dbReference type="PROSITE" id="PS50850">
    <property type="entry name" value="MFS"/>
    <property type="match status" value="1"/>
</dbReference>
<dbReference type="PANTHER" id="PTHR48022">
    <property type="entry name" value="PLASTIDIC GLUCOSE TRANSPORTER 4"/>
    <property type="match status" value="1"/>
</dbReference>
<dbReference type="GeneID" id="54290301"/>
<evidence type="ECO:0000313" key="11">
    <source>
        <dbReference type="Proteomes" id="UP000799778"/>
    </source>
</evidence>
<evidence type="ECO:0000313" key="10">
    <source>
        <dbReference type="EMBL" id="KAF2008492.1"/>
    </source>
</evidence>
<proteinExistence type="inferred from homology"/>
<dbReference type="PANTHER" id="PTHR48022:SF29">
    <property type="entry name" value="SUGAR TRANSPORTER, PUTATIVE (AFU_ORTHOLOGUE AFUA_6G14500)-RELATED"/>
    <property type="match status" value="1"/>
</dbReference>
<dbReference type="GO" id="GO:0005351">
    <property type="term" value="F:carbohydrate:proton symporter activity"/>
    <property type="evidence" value="ECO:0007669"/>
    <property type="project" value="TreeGrafter"/>
</dbReference>
<dbReference type="Proteomes" id="UP000799778">
    <property type="component" value="Unassembled WGS sequence"/>
</dbReference>
<evidence type="ECO:0000256" key="7">
    <source>
        <dbReference type="RuleBase" id="RU003346"/>
    </source>
</evidence>
<protein>
    <submittedName>
        <fullName evidence="10">General substrate transporter</fullName>
    </submittedName>
</protein>
<sequence length="520" mass="58655">MVSAESSDPVIASIIANDKTPWYKKPNLRFLYIFLVPCCLAIEATGGFDSSMMNGLQSLKYWQKAFNHPDGAILGMLSASYSLGAITALPFVAILSDHVGRRWAIMFGSLVMMAGAVLQCFSVNSKFTMWIFARIFLGHGFPYCVVSGSSLIGELAHPKERARLGSLFNAFYFVGALLAAGITLQTLKIKSDWSWKLPSILQMAPSVLQVTFIFFIPESPRWLLSKDRGEEALAILKKYHDEAGEEFAIAEIEFAQIKKALEVENESRKRGWAELFQSPGMRRRSLIGAFLGLFTQFSGNTLISAYLVVILKQIGFTNPFVQNQINVGLQGWNLVVAFCLALFVSRFPRRRMYLLCASCLLCVYTGWTIAQARQMITGSYAAGITVIAFIFLYQLAYSIGYNALTYVYLVEIFPYFVRTKGISWFQLFGKGAGFFSTFVNPIALKDITWRYLIVYIVWLAFEICFIYFLFPETHNRSLEELAFLFEPQEEKDAISGGLEKRHLEDDVHIEVLGKQNDDKV</sequence>
<feature type="transmembrane region" description="Helical" evidence="8">
    <location>
        <begin position="382"/>
        <end position="409"/>
    </location>
</feature>
<reference evidence="10" key="1">
    <citation type="journal article" date="2020" name="Stud. Mycol.">
        <title>101 Dothideomycetes genomes: a test case for predicting lifestyles and emergence of pathogens.</title>
        <authorList>
            <person name="Haridas S."/>
            <person name="Albert R."/>
            <person name="Binder M."/>
            <person name="Bloem J."/>
            <person name="Labutti K."/>
            <person name="Salamov A."/>
            <person name="Andreopoulos B."/>
            <person name="Baker S."/>
            <person name="Barry K."/>
            <person name="Bills G."/>
            <person name="Bluhm B."/>
            <person name="Cannon C."/>
            <person name="Castanera R."/>
            <person name="Culley D."/>
            <person name="Daum C."/>
            <person name="Ezra D."/>
            <person name="Gonzalez J."/>
            <person name="Henrissat B."/>
            <person name="Kuo A."/>
            <person name="Liang C."/>
            <person name="Lipzen A."/>
            <person name="Lutzoni F."/>
            <person name="Magnuson J."/>
            <person name="Mondo S."/>
            <person name="Nolan M."/>
            <person name="Ohm R."/>
            <person name="Pangilinan J."/>
            <person name="Park H.-J."/>
            <person name="Ramirez L."/>
            <person name="Alfaro M."/>
            <person name="Sun H."/>
            <person name="Tritt A."/>
            <person name="Yoshinaga Y."/>
            <person name="Zwiers L.-H."/>
            <person name="Turgeon B."/>
            <person name="Goodwin S."/>
            <person name="Spatafora J."/>
            <person name="Crous P."/>
            <person name="Grigoriev I."/>
        </authorList>
    </citation>
    <scope>NUCLEOTIDE SEQUENCE</scope>
    <source>
        <strain evidence="10">CBS 175.79</strain>
    </source>
</reference>
<evidence type="ECO:0000256" key="8">
    <source>
        <dbReference type="SAM" id="Phobius"/>
    </source>
</evidence>
<feature type="transmembrane region" description="Helical" evidence="8">
    <location>
        <begin position="103"/>
        <end position="121"/>
    </location>
</feature>
<feature type="transmembrane region" description="Helical" evidence="8">
    <location>
        <begin position="167"/>
        <end position="187"/>
    </location>
</feature>
<dbReference type="NCBIfam" id="TIGR00879">
    <property type="entry name" value="SP"/>
    <property type="match status" value="1"/>
</dbReference>
<evidence type="ECO:0000256" key="2">
    <source>
        <dbReference type="ARBA" id="ARBA00010992"/>
    </source>
</evidence>
<feature type="transmembrane region" description="Helical" evidence="8">
    <location>
        <begin position="421"/>
        <end position="443"/>
    </location>
</feature>
<accession>A0A6A5X6E6</accession>
<dbReference type="InterPro" id="IPR050360">
    <property type="entry name" value="MFS_Sugar_Transporters"/>
</dbReference>
<dbReference type="Pfam" id="PF00083">
    <property type="entry name" value="Sugar_tr"/>
    <property type="match status" value="1"/>
</dbReference>
<dbReference type="EMBL" id="ML978083">
    <property type="protein sequence ID" value="KAF2008492.1"/>
    <property type="molecule type" value="Genomic_DNA"/>
</dbReference>
<keyword evidence="11" id="KW-1185">Reference proteome</keyword>
<feature type="transmembrane region" description="Helical" evidence="8">
    <location>
        <begin position="449"/>
        <end position="470"/>
    </location>
</feature>
<feature type="transmembrane region" description="Helical" evidence="8">
    <location>
        <begin position="72"/>
        <end position="96"/>
    </location>
</feature>
<evidence type="ECO:0000256" key="4">
    <source>
        <dbReference type="ARBA" id="ARBA00022692"/>
    </source>
</evidence>
<feature type="transmembrane region" description="Helical" evidence="8">
    <location>
        <begin position="127"/>
        <end position="146"/>
    </location>
</feature>
<evidence type="ECO:0000256" key="1">
    <source>
        <dbReference type="ARBA" id="ARBA00004141"/>
    </source>
</evidence>
<dbReference type="InterPro" id="IPR036259">
    <property type="entry name" value="MFS_trans_sf"/>
</dbReference>
<feature type="transmembrane region" description="Helical" evidence="8">
    <location>
        <begin position="329"/>
        <end position="345"/>
    </location>
</feature>
<keyword evidence="3 7" id="KW-0813">Transport</keyword>
<dbReference type="GO" id="GO:0016020">
    <property type="term" value="C:membrane"/>
    <property type="evidence" value="ECO:0007669"/>
    <property type="project" value="UniProtKB-SubCell"/>
</dbReference>
<evidence type="ECO:0000256" key="5">
    <source>
        <dbReference type="ARBA" id="ARBA00022989"/>
    </source>
</evidence>
<dbReference type="FunFam" id="1.20.1250.20:FF:000117">
    <property type="entry name" value="MFS hexose transporter"/>
    <property type="match status" value="1"/>
</dbReference>
<dbReference type="InterPro" id="IPR005829">
    <property type="entry name" value="Sugar_transporter_CS"/>
</dbReference>
<comment type="similarity">
    <text evidence="2 7">Belongs to the major facilitator superfamily. Sugar transporter (TC 2.A.1.1) family.</text>
</comment>
<feature type="domain" description="Major facilitator superfamily (MFS) profile" evidence="9">
    <location>
        <begin position="35"/>
        <end position="474"/>
    </location>
</feature>
<keyword evidence="5 8" id="KW-1133">Transmembrane helix</keyword>
<dbReference type="InterPro" id="IPR003663">
    <property type="entry name" value="Sugar/inositol_transpt"/>
</dbReference>
<dbReference type="Gene3D" id="1.20.1250.20">
    <property type="entry name" value="MFS general substrate transporter like domains"/>
    <property type="match status" value="1"/>
</dbReference>
<feature type="transmembrane region" description="Helical" evidence="8">
    <location>
        <begin position="199"/>
        <end position="216"/>
    </location>
</feature>
<feature type="transmembrane region" description="Helical" evidence="8">
    <location>
        <begin position="286"/>
        <end position="309"/>
    </location>
</feature>
<evidence type="ECO:0000256" key="6">
    <source>
        <dbReference type="ARBA" id="ARBA00023136"/>
    </source>
</evidence>
<dbReference type="PROSITE" id="PS00216">
    <property type="entry name" value="SUGAR_TRANSPORT_1"/>
    <property type="match status" value="1"/>
</dbReference>
<dbReference type="OrthoDB" id="6133115at2759"/>
<dbReference type="AlphaFoldDB" id="A0A6A5X6E6"/>
<dbReference type="RefSeq" id="XP_033376831.1">
    <property type="nucleotide sequence ID" value="XM_033532904.1"/>
</dbReference>
<keyword evidence="6 8" id="KW-0472">Membrane</keyword>
<organism evidence="10 11">
    <name type="scientific">Aaosphaeria arxii CBS 175.79</name>
    <dbReference type="NCBI Taxonomy" id="1450172"/>
    <lineage>
        <taxon>Eukaryota</taxon>
        <taxon>Fungi</taxon>
        <taxon>Dikarya</taxon>
        <taxon>Ascomycota</taxon>
        <taxon>Pezizomycotina</taxon>
        <taxon>Dothideomycetes</taxon>
        <taxon>Pleosporomycetidae</taxon>
        <taxon>Pleosporales</taxon>
        <taxon>Pleosporales incertae sedis</taxon>
        <taxon>Aaosphaeria</taxon>
    </lineage>
</organism>
<name>A0A6A5X6E6_9PLEO</name>
<comment type="subcellular location">
    <subcellularLocation>
        <location evidence="1">Membrane</location>
        <topology evidence="1">Multi-pass membrane protein</topology>
    </subcellularLocation>
</comment>
<dbReference type="InterPro" id="IPR005828">
    <property type="entry name" value="MFS_sugar_transport-like"/>
</dbReference>
<evidence type="ECO:0000259" key="9">
    <source>
        <dbReference type="PROSITE" id="PS50850"/>
    </source>
</evidence>
<feature type="transmembrane region" description="Helical" evidence="8">
    <location>
        <begin position="352"/>
        <end position="370"/>
    </location>
</feature>
<feature type="transmembrane region" description="Helical" evidence="8">
    <location>
        <begin position="30"/>
        <end position="52"/>
    </location>
</feature>
<dbReference type="SUPFAM" id="SSF103473">
    <property type="entry name" value="MFS general substrate transporter"/>
    <property type="match status" value="1"/>
</dbReference>